<evidence type="ECO:0000256" key="1">
    <source>
        <dbReference type="SAM" id="MobiDB-lite"/>
    </source>
</evidence>
<gene>
    <name evidence="2" type="ORF">HTAM1171_LOCUS2440</name>
</gene>
<feature type="region of interest" description="Disordered" evidence="1">
    <location>
        <begin position="166"/>
        <end position="201"/>
    </location>
</feature>
<name>A0A7S2GZ65_9STRA</name>
<accession>A0A7S2GZ65</accession>
<dbReference type="AlphaFoldDB" id="A0A7S2GZ65"/>
<evidence type="ECO:0000313" key="2">
    <source>
        <dbReference type="EMBL" id="CAD9475840.1"/>
    </source>
</evidence>
<feature type="region of interest" description="Disordered" evidence="1">
    <location>
        <begin position="37"/>
        <end position="69"/>
    </location>
</feature>
<feature type="compositionally biased region" description="Low complexity" evidence="1">
    <location>
        <begin position="37"/>
        <end position="47"/>
    </location>
</feature>
<organism evidence="2">
    <name type="scientific">Helicotheca tamesis</name>
    <dbReference type="NCBI Taxonomy" id="374047"/>
    <lineage>
        <taxon>Eukaryota</taxon>
        <taxon>Sar</taxon>
        <taxon>Stramenopiles</taxon>
        <taxon>Ochrophyta</taxon>
        <taxon>Bacillariophyta</taxon>
        <taxon>Mediophyceae</taxon>
        <taxon>Lithodesmiophycidae</taxon>
        <taxon>Lithodesmiales</taxon>
        <taxon>Lithodesmiaceae</taxon>
        <taxon>Helicotheca</taxon>
    </lineage>
</organism>
<protein>
    <submittedName>
        <fullName evidence="2">Uncharacterized protein</fullName>
    </submittedName>
</protein>
<sequence length="271" mass="30105">MIIIEREAVLCLVHREGPPTVTLPEILSELPKSSCISPSPLPSLSQSSEDDSIQKRDSSCTKTGLATTSPSSKVIFGGSSSPISLPVESVLYSTDEESDYLDDDVSCSTVSTTFSGDRRESRVSWCEPLVTEVRTRPRTLPEEVHDMFYSYEETQRFRQEYRQERKALAQLQADPSSTSTTSSDLPSMSPPSPSFSSSKPGRHRISRVVVMHNDTLKTFFDDDLLSPKLPSPVEHNERDGIADQSSSLLPCGKSDDFFDDDSFWSGSITWY</sequence>
<proteinExistence type="predicted"/>
<feature type="compositionally biased region" description="Low complexity" evidence="1">
    <location>
        <begin position="175"/>
        <end position="187"/>
    </location>
</feature>
<dbReference type="EMBL" id="HBGV01004007">
    <property type="protein sequence ID" value="CAD9475840.1"/>
    <property type="molecule type" value="Transcribed_RNA"/>
</dbReference>
<feature type="compositionally biased region" description="Polar residues" evidence="1">
    <location>
        <begin position="60"/>
        <end position="69"/>
    </location>
</feature>
<reference evidence="2" key="1">
    <citation type="submission" date="2021-01" db="EMBL/GenBank/DDBJ databases">
        <authorList>
            <person name="Corre E."/>
            <person name="Pelletier E."/>
            <person name="Niang G."/>
            <person name="Scheremetjew M."/>
            <person name="Finn R."/>
            <person name="Kale V."/>
            <person name="Holt S."/>
            <person name="Cochrane G."/>
            <person name="Meng A."/>
            <person name="Brown T."/>
            <person name="Cohen L."/>
        </authorList>
    </citation>
    <scope>NUCLEOTIDE SEQUENCE</scope>
    <source>
        <strain evidence="2">CCMP826</strain>
    </source>
</reference>